<dbReference type="AlphaFoldDB" id="A0A1Q3C2R1"/>
<dbReference type="PANTHER" id="PTHR34222">
    <property type="entry name" value="GAG_PRE-INTEGRS DOMAIN-CONTAINING PROTEIN"/>
    <property type="match status" value="1"/>
</dbReference>
<protein>
    <recommendedName>
        <fullName evidence="1">Retrovirus-related Pol polyprotein from transposon TNT 1-94-like beta-barrel domain-containing protein</fullName>
    </recommendedName>
</protein>
<accession>A0A1Q3C2R1</accession>
<evidence type="ECO:0000313" key="2">
    <source>
        <dbReference type="EMBL" id="GAV74540.1"/>
    </source>
</evidence>
<feature type="domain" description="Retrovirus-related Pol polyprotein from transposon TNT 1-94-like beta-barrel" evidence="1">
    <location>
        <begin position="194"/>
        <end position="238"/>
    </location>
</feature>
<dbReference type="EMBL" id="BDDD01001246">
    <property type="protein sequence ID" value="GAV74540.1"/>
    <property type="molecule type" value="Genomic_DNA"/>
</dbReference>
<name>A0A1Q3C2R1_CEPFO</name>
<dbReference type="Proteomes" id="UP000187406">
    <property type="component" value="Unassembled WGS sequence"/>
</dbReference>
<feature type="non-terminal residue" evidence="2">
    <location>
        <position position="1"/>
    </location>
</feature>
<dbReference type="InParanoid" id="A0A1Q3C2R1"/>
<dbReference type="Pfam" id="PF22936">
    <property type="entry name" value="Pol_BBD"/>
    <property type="match status" value="1"/>
</dbReference>
<comment type="caution">
    <text evidence="2">The sequence shown here is derived from an EMBL/GenBank/DDBJ whole genome shotgun (WGS) entry which is preliminary data.</text>
</comment>
<keyword evidence="3" id="KW-1185">Reference proteome</keyword>
<gene>
    <name evidence="2" type="ORF">CFOL_v3_18020</name>
</gene>
<dbReference type="PANTHER" id="PTHR34222:SF37">
    <property type="entry name" value="RETROTRANSPOSON GAG DOMAIN-CONTAINING PROTEIN"/>
    <property type="match status" value="1"/>
</dbReference>
<organism evidence="2 3">
    <name type="scientific">Cephalotus follicularis</name>
    <name type="common">Albany pitcher plant</name>
    <dbReference type="NCBI Taxonomy" id="3775"/>
    <lineage>
        <taxon>Eukaryota</taxon>
        <taxon>Viridiplantae</taxon>
        <taxon>Streptophyta</taxon>
        <taxon>Embryophyta</taxon>
        <taxon>Tracheophyta</taxon>
        <taxon>Spermatophyta</taxon>
        <taxon>Magnoliopsida</taxon>
        <taxon>eudicotyledons</taxon>
        <taxon>Gunneridae</taxon>
        <taxon>Pentapetalae</taxon>
        <taxon>rosids</taxon>
        <taxon>fabids</taxon>
        <taxon>Oxalidales</taxon>
        <taxon>Cephalotaceae</taxon>
        <taxon>Cephalotus</taxon>
    </lineage>
</organism>
<reference evidence="3" key="1">
    <citation type="submission" date="2016-04" db="EMBL/GenBank/DDBJ databases">
        <title>Cephalotus genome sequencing.</title>
        <authorList>
            <person name="Fukushima K."/>
            <person name="Hasebe M."/>
            <person name="Fang X."/>
        </authorList>
    </citation>
    <scope>NUCLEOTIDE SEQUENCE [LARGE SCALE GENOMIC DNA]</scope>
    <source>
        <strain evidence="3">cv. St1</strain>
    </source>
</reference>
<evidence type="ECO:0000313" key="3">
    <source>
        <dbReference type="Proteomes" id="UP000187406"/>
    </source>
</evidence>
<proteinExistence type="predicted"/>
<dbReference type="OrthoDB" id="1746033at2759"/>
<evidence type="ECO:0000259" key="1">
    <source>
        <dbReference type="Pfam" id="PF22936"/>
    </source>
</evidence>
<dbReference type="InterPro" id="IPR054722">
    <property type="entry name" value="PolX-like_BBD"/>
</dbReference>
<sequence length="239" mass="25969">FLAGLNLEFDQIRVQVLGRVPFPTVREAYNMVEHEETGRSSMLPSGPLDCSALVTMSRPSTSVPDSFHNQADKAVRHCDYCNKDNYTKETCFKLHGRPRGRGGRSGSRGGRFNSGGRFISQAHFSEGSVGVDSVAISDPTPVLSSEKILALRRLISQQHGLSFTNGSANGMSNLAQSGMVFSTYNVSASHKSFWCLDYGANEHMTSSSEVFDSYTPCFGKDKIRVANGSLSPVSEKGLV</sequence>